<dbReference type="RefSeq" id="WP_148896453.1">
    <property type="nucleotide sequence ID" value="NZ_VNIB01000010.1"/>
</dbReference>
<reference evidence="2 3" key="1">
    <citation type="submission" date="2019-07" db="EMBL/GenBank/DDBJ databases">
        <title>Genomic Encyclopedia of Type Strains, Phase IV (KMG-IV): sequencing the most valuable type-strain genomes for metagenomic binning, comparative biology and taxonomic classification.</title>
        <authorList>
            <person name="Goeker M."/>
        </authorList>
    </citation>
    <scope>NUCLEOTIDE SEQUENCE [LARGE SCALE GENOMIC DNA]</scope>
    <source>
        <strain evidence="2 3">SS015</strain>
    </source>
</reference>
<organism evidence="2 3">
    <name type="scientific">Geothermobacter ehrlichii</name>
    <dbReference type="NCBI Taxonomy" id="213224"/>
    <lineage>
        <taxon>Bacteria</taxon>
        <taxon>Pseudomonadati</taxon>
        <taxon>Thermodesulfobacteriota</taxon>
        <taxon>Desulfuromonadia</taxon>
        <taxon>Desulfuromonadales</taxon>
        <taxon>Geothermobacteraceae</taxon>
        <taxon>Geothermobacter</taxon>
    </lineage>
</organism>
<name>A0A5D3WI69_9BACT</name>
<evidence type="ECO:0000313" key="2">
    <source>
        <dbReference type="EMBL" id="TYO97556.1"/>
    </source>
</evidence>
<dbReference type="EMBL" id="VNIB01000010">
    <property type="protein sequence ID" value="TYO97556.1"/>
    <property type="molecule type" value="Genomic_DNA"/>
</dbReference>
<keyword evidence="1" id="KW-0812">Transmembrane</keyword>
<protein>
    <submittedName>
        <fullName evidence="2">General secretion pathway protein M</fullName>
    </submittedName>
</protein>
<dbReference type="GO" id="GO:0015627">
    <property type="term" value="C:type II protein secretion system complex"/>
    <property type="evidence" value="ECO:0007669"/>
    <property type="project" value="InterPro"/>
</dbReference>
<dbReference type="InterPro" id="IPR007690">
    <property type="entry name" value="T2SS_GspM"/>
</dbReference>
<dbReference type="OrthoDB" id="5395123at2"/>
<keyword evidence="1" id="KW-1133">Transmembrane helix</keyword>
<keyword evidence="3" id="KW-1185">Reference proteome</keyword>
<dbReference type="Proteomes" id="UP000324159">
    <property type="component" value="Unassembled WGS sequence"/>
</dbReference>
<keyword evidence="1" id="KW-0472">Membrane</keyword>
<accession>A0A5D3WI69</accession>
<dbReference type="Pfam" id="PF04612">
    <property type="entry name" value="T2SSM"/>
    <property type="match status" value="1"/>
</dbReference>
<evidence type="ECO:0000256" key="1">
    <source>
        <dbReference type="SAM" id="Phobius"/>
    </source>
</evidence>
<evidence type="ECO:0000313" key="3">
    <source>
        <dbReference type="Proteomes" id="UP000324159"/>
    </source>
</evidence>
<feature type="transmembrane region" description="Helical" evidence="1">
    <location>
        <begin position="12"/>
        <end position="34"/>
    </location>
</feature>
<comment type="caution">
    <text evidence="2">The sequence shown here is derived from an EMBL/GenBank/DDBJ whole genome shotgun (WGS) entry which is preliminary data.</text>
</comment>
<gene>
    <name evidence="2" type="ORF">EDC39_11096</name>
</gene>
<dbReference type="GO" id="GO:0015628">
    <property type="term" value="P:protein secretion by the type II secretion system"/>
    <property type="evidence" value="ECO:0007669"/>
    <property type="project" value="InterPro"/>
</dbReference>
<dbReference type="AlphaFoldDB" id="A0A5D3WI69"/>
<sequence>MLKRDLTTREKGVLAAGGAILLLLLLVFGAVLPFRNHLAGLDQKLIQRQKQVRLFAEKLQEYRRLQAAARHSDRQVRAAVPLMAFVESTATQMNARDKLVALRPQPVPAGARQTGEAVEIRFERIRLDQLVRFLYTAETAGGGLATISLRTRVRFEDPALLDAVLVLAR</sequence>
<proteinExistence type="predicted"/>